<proteinExistence type="predicted"/>
<keyword evidence="1" id="KW-0812">Transmembrane</keyword>
<comment type="caution">
    <text evidence="2">The sequence shown here is derived from an EMBL/GenBank/DDBJ whole genome shotgun (WGS) entry which is preliminary data.</text>
</comment>
<accession>A0A916ZSC5</accession>
<organism evidence="2 3">
    <name type="scientific">Psychroflexus salis</name>
    <dbReference type="NCBI Taxonomy" id="1526574"/>
    <lineage>
        <taxon>Bacteria</taxon>
        <taxon>Pseudomonadati</taxon>
        <taxon>Bacteroidota</taxon>
        <taxon>Flavobacteriia</taxon>
        <taxon>Flavobacteriales</taxon>
        <taxon>Flavobacteriaceae</taxon>
        <taxon>Psychroflexus</taxon>
    </lineage>
</organism>
<keyword evidence="3" id="KW-1185">Reference proteome</keyword>
<keyword evidence="1" id="KW-0472">Membrane</keyword>
<dbReference type="AlphaFoldDB" id="A0A916ZSC5"/>
<dbReference type="Proteomes" id="UP000599688">
    <property type="component" value="Unassembled WGS sequence"/>
</dbReference>
<gene>
    <name evidence="2" type="ORF">GCM10010831_11180</name>
</gene>
<protein>
    <recommendedName>
        <fullName evidence="4">DUF4149 domain-containing protein</fullName>
    </recommendedName>
</protein>
<keyword evidence="1" id="KW-1133">Transmembrane helix</keyword>
<feature type="transmembrane region" description="Helical" evidence="1">
    <location>
        <begin position="6"/>
        <end position="29"/>
    </location>
</feature>
<feature type="transmembrane region" description="Helical" evidence="1">
    <location>
        <begin position="75"/>
        <end position="96"/>
    </location>
</feature>
<evidence type="ECO:0000256" key="1">
    <source>
        <dbReference type="SAM" id="Phobius"/>
    </source>
</evidence>
<dbReference type="EMBL" id="BMGL01000006">
    <property type="protein sequence ID" value="GGE11523.1"/>
    <property type="molecule type" value="Genomic_DNA"/>
</dbReference>
<sequence>MDLKIYLNIIDFGLVVLIFLVQLCIYPAFKYFNKEGLKIWHRIYTPNITYVVLPLMLSQLSLSGYLAFFEASLLNAVHFGLVGLTWISTFVYFVPLHQKINAEKYNATYLHNIEKANWLRLVLWTLIFIIGLLNTNLFHHLVI</sequence>
<reference evidence="2 3" key="1">
    <citation type="journal article" date="2014" name="Int. J. Syst. Evol. Microbiol.">
        <title>Complete genome sequence of Corynebacterium casei LMG S-19264T (=DSM 44701T), isolated from a smear-ripened cheese.</title>
        <authorList>
            <consortium name="US DOE Joint Genome Institute (JGI-PGF)"/>
            <person name="Walter F."/>
            <person name="Albersmeier A."/>
            <person name="Kalinowski J."/>
            <person name="Ruckert C."/>
        </authorList>
    </citation>
    <scope>NUCLEOTIDE SEQUENCE [LARGE SCALE GENOMIC DNA]</scope>
    <source>
        <strain evidence="2 3">CGMCC 1.12925</strain>
    </source>
</reference>
<evidence type="ECO:0000313" key="3">
    <source>
        <dbReference type="Proteomes" id="UP000599688"/>
    </source>
</evidence>
<feature type="transmembrane region" description="Helical" evidence="1">
    <location>
        <begin position="117"/>
        <end position="138"/>
    </location>
</feature>
<feature type="transmembrane region" description="Helical" evidence="1">
    <location>
        <begin position="50"/>
        <end position="69"/>
    </location>
</feature>
<evidence type="ECO:0008006" key="4">
    <source>
        <dbReference type="Google" id="ProtNLM"/>
    </source>
</evidence>
<name>A0A916ZSC5_9FLAO</name>
<evidence type="ECO:0000313" key="2">
    <source>
        <dbReference type="EMBL" id="GGE11523.1"/>
    </source>
</evidence>
<dbReference type="RefSeq" id="WP_188405832.1">
    <property type="nucleotide sequence ID" value="NZ_BMGL01000006.1"/>
</dbReference>